<dbReference type="InterPro" id="IPR051681">
    <property type="entry name" value="Ser/Thr_Kinases-Pseudokinases"/>
</dbReference>
<dbReference type="InterPro" id="IPR055164">
    <property type="entry name" value="EDR1/CTR1/ARMC3-like_pept-like"/>
</dbReference>
<evidence type="ECO:0000259" key="11">
    <source>
        <dbReference type="PROSITE" id="PS50011"/>
    </source>
</evidence>
<evidence type="ECO:0000256" key="9">
    <source>
        <dbReference type="ARBA" id="ARBA00048679"/>
    </source>
</evidence>
<dbReference type="EMBL" id="AUSU01006154">
    <property type="protein sequence ID" value="EPS62432.1"/>
    <property type="molecule type" value="Genomic_DNA"/>
</dbReference>
<feature type="non-terminal residue" evidence="12">
    <location>
        <position position="1"/>
    </location>
</feature>
<proteinExistence type="inferred from homology"/>
<keyword evidence="7 10" id="KW-0067">ATP-binding</keyword>
<reference evidence="12 13" key="1">
    <citation type="journal article" date="2013" name="BMC Genomics">
        <title>The miniature genome of a carnivorous plant Genlisea aurea contains a low number of genes and short non-coding sequences.</title>
        <authorList>
            <person name="Leushkin E.V."/>
            <person name="Sutormin R.A."/>
            <person name="Nabieva E.R."/>
            <person name="Penin A.A."/>
            <person name="Kondrashov A.S."/>
            <person name="Logacheva M.D."/>
        </authorList>
    </citation>
    <scope>NUCLEOTIDE SEQUENCE [LARGE SCALE GENOMIC DNA]</scope>
</reference>
<gene>
    <name evidence="12" type="ORF">M569_12358</name>
</gene>
<dbReference type="SUPFAM" id="SSF56112">
    <property type="entry name" value="Protein kinase-like (PK-like)"/>
    <property type="match status" value="1"/>
</dbReference>
<keyword evidence="3 12" id="KW-0723">Serine/threonine-protein kinase</keyword>
<organism evidence="12 13">
    <name type="scientific">Genlisea aurea</name>
    <dbReference type="NCBI Taxonomy" id="192259"/>
    <lineage>
        <taxon>Eukaryota</taxon>
        <taxon>Viridiplantae</taxon>
        <taxon>Streptophyta</taxon>
        <taxon>Embryophyta</taxon>
        <taxon>Tracheophyta</taxon>
        <taxon>Spermatophyta</taxon>
        <taxon>Magnoliopsida</taxon>
        <taxon>eudicotyledons</taxon>
        <taxon>Gunneridae</taxon>
        <taxon>Pentapetalae</taxon>
        <taxon>asterids</taxon>
        <taxon>lamiids</taxon>
        <taxon>Lamiales</taxon>
        <taxon>Lentibulariaceae</taxon>
        <taxon>Genlisea</taxon>
    </lineage>
</organism>
<sequence length="292" mass="32800">ILKVLADLIGLPCRIAKGCKYCTLDDGCSCLIRIEPGREHLIDLIAKPGYLCKPDSLLNGPSTILISSPLHFPRFKQMEPPVDFNIFAEQYFADIQSLNLMFDSGSPGSPKIAVIFHKIDNLKSLIFSDVFNGQTLSVAQKDVQPLNANRDPRFAEGSFLFPPKAVDELSFETEDLNIPLSDLDLKERIGSGSFGTVHRAEWNGCDVAVKILMEQDFHAERVKEFLQEVAIMKRLRHPNIVLFMGAVTEPPNLSIVTEYLSRGSLYRLLHKPGVREVLDEKRRLTMAYDVVK</sequence>
<dbReference type="AlphaFoldDB" id="S8DRM1"/>
<evidence type="ECO:0000256" key="1">
    <source>
        <dbReference type="ARBA" id="ARBA00010507"/>
    </source>
</evidence>
<dbReference type="InterPro" id="IPR001245">
    <property type="entry name" value="Ser-Thr/Tyr_kinase_cat_dom"/>
</dbReference>
<evidence type="ECO:0000256" key="4">
    <source>
        <dbReference type="ARBA" id="ARBA00022679"/>
    </source>
</evidence>
<dbReference type="PANTHER" id="PTHR44329">
    <property type="entry name" value="SERINE/THREONINE-PROTEIN KINASE TNNI3K-RELATED"/>
    <property type="match status" value="1"/>
</dbReference>
<name>S8DRM1_9LAMI</name>
<keyword evidence="6 12" id="KW-0418">Kinase</keyword>
<protein>
    <recommendedName>
        <fullName evidence="2">non-specific serine/threonine protein kinase</fullName>
        <ecNumber evidence="2">2.7.11.1</ecNumber>
    </recommendedName>
</protein>
<accession>S8DRM1</accession>
<keyword evidence="4" id="KW-0808">Transferase</keyword>
<dbReference type="FunFam" id="3.30.200.20:FF:000060">
    <property type="entry name" value="Serine/threonine-protein kinase isoform 1"/>
    <property type="match status" value="1"/>
</dbReference>
<comment type="caution">
    <text evidence="12">The sequence shown here is derived from an EMBL/GenBank/DDBJ whole genome shotgun (WGS) entry which is preliminary data.</text>
</comment>
<dbReference type="GO" id="GO:0005524">
    <property type="term" value="F:ATP binding"/>
    <property type="evidence" value="ECO:0007669"/>
    <property type="project" value="UniProtKB-UniRule"/>
</dbReference>
<evidence type="ECO:0000313" key="13">
    <source>
        <dbReference type="Proteomes" id="UP000015453"/>
    </source>
</evidence>
<evidence type="ECO:0000256" key="6">
    <source>
        <dbReference type="ARBA" id="ARBA00022777"/>
    </source>
</evidence>
<feature type="binding site" evidence="10">
    <location>
        <position position="210"/>
    </location>
    <ligand>
        <name>ATP</name>
        <dbReference type="ChEBI" id="CHEBI:30616"/>
    </ligand>
</feature>
<evidence type="ECO:0000256" key="2">
    <source>
        <dbReference type="ARBA" id="ARBA00012513"/>
    </source>
</evidence>
<evidence type="ECO:0000256" key="8">
    <source>
        <dbReference type="ARBA" id="ARBA00047899"/>
    </source>
</evidence>
<dbReference type="OrthoDB" id="339325at2759"/>
<dbReference type="PANTHER" id="PTHR44329:SF281">
    <property type="entry name" value="SERINE_THREONINE-PROTEIN KINASE CTR1"/>
    <property type="match status" value="1"/>
</dbReference>
<dbReference type="InterPro" id="IPR017441">
    <property type="entry name" value="Protein_kinase_ATP_BS"/>
</dbReference>
<dbReference type="GO" id="GO:0004674">
    <property type="term" value="F:protein serine/threonine kinase activity"/>
    <property type="evidence" value="ECO:0007669"/>
    <property type="project" value="UniProtKB-KW"/>
</dbReference>
<dbReference type="EC" id="2.7.11.1" evidence="2"/>
<dbReference type="InterPro" id="IPR011009">
    <property type="entry name" value="Kinase-like_dom_sf"/>
</dbReference>
<dbReference type="Proteomes" id="UP000015453">
    <property type="component" value="Unassembled WGS sequence"/>
</dbReference>
<feature type="domain" description="Protein kinase" evidence="11">
    <location>
        <begin position="183"/>
        <end position="292"/>
    </location>
</feature>
<evidence type="ECO:0000256" key="7">
    <source>
        <dbReference type="ARBA" id="ARBA00022840"/>
    </source>
</evidence>
<dbReference type="InterPro" id="IPR000719">
    <property type="entry name" value="Prot_kinase_dom"/>
</dbReference>
<dbReference type="PROSITE" id="PS50011">
    <property type="entry name" value="PROTEIN_KINASE_DOM"/>
    <property type="match status" value="1"/>
</dbReference>
<evidence type="ECO:0000256" key="10">
    <source>
        <dbReference type="PROSITE-ProRule" id="PRU10141"/>
    </source>
</evidence>
<dbReference type="PROSITE" id="PS00107">
    <property type="entry name" value="PROTEIN_KINASE_ATP"/>
    <property type="match status" value="1"/>
</dbReference>
<evidence type="ECO:0000256" key="3">
    <source>
        <dbReference type="ARBA" id="ARBA00022527"/>
    </source>
</evidence>
<dbReference type="Pfam" id="PF14381">
    <property type="entry name" value="EDR1_CTR1_ARMC3_pept"/>
    <property type="match status" value="1"/>
</dbReference>
<comment type="similarity">
    <text evidence="1">Belongs to the protein kinase superfamily. TKL Ser/Thr protein kinase family. RAF subfamily.</text>
</comment>
<comment type="catalytic activity">
    <reaction evidence="8">
        <text>L-threonyl-[protein] + ATP = O-phospho-L-threonyl-[protein] + ADP + H(+)</text>
        <dbReference type="Rhea" id="RHEA:46608"/>
        <dbReference type="Rhea" id="RHEA-COMP:11060"/>
        <dbReference type="Rhea" id="RHEA-COMP:11605"/>
        <dbReference type="ChEBI" id="CHEBI:15378"/>
        <dbReference type="ChEBI" id="CHEBI:30013"/>
        <dbReference type="ChEBI" id="CHEBI:30616"/>
        <dbReference type="ChEBI" id="CHEBI:61977"/>
        <dbReference type="ChEBI" id="CHEBI:456216"/>
        <dbReference type="EC" id="2.7.11.1"/>
    </reaction>
</comment>
<dbReference type="Pfam" id="PF07714">
    <property type="entry name" value="PK_Tyr_Ser-Thr"/>
    <property type="match status" value="1"/>
</dbReference>
<feature type="non-terminal residue" evidence="12">
    <location>
        <position position="292"/>
    </location>
</feature>
<evidence type="ECO:0000313" key="12">
    <source>
        <dbReference type="EMBL" id="EPS62432.1"/>
    </source>
</evidence>
<evidence type="ECO:0000256" key="5">
    <source>
        <dbReference type="ARBA" id="ARBA00022741"/>
    </source>
</evidence>
<dbReference type="Gene3D" id="3.30.200.20">
    <property type="entry name" value="Phosphorylase Kinase, domain 1"/>
    <property type="match status" value="1"/>
</dbReference>
<comment type="catalytic activity">
    <reaction evidence="9">
        <text>L-seryl-[protein] + ATP = O-phospho-L-seryl-[protein] + ADP + H(+)</text>
        <dbReference type="Rhea" id="RHEA:17989"/>
        <dbReference type="Rhea" id="RHEA-COMP:9863"/>
        <dbReference type="Rhea" id="RHEA-COMP:11604"/>
        <dbReference type="ChEBI" id="CHEBI:15378"/>
        <dbReference type="ChEBI" id="CHEBI:29999"/>
        <dbReference type="ChEBI" id="CHEBI:30616"/>
        <dbReference type="ChEBI" id="CHEBI:83421"/>
        <dbReference type="ChEBI" id="CHEBI:456216"/>
        <dbReference type="EC" id="2.7.11.1"/>
    </reaction>
</comment>
<keyword evidence="13" id="KW-1185">Reference proteome</keyword>
<keyword evidence="5 10" id="KW-0547">Nucleotide-binding</keyword>